<protein>
    <submittedName>
        <fullName evidence="4">DUF4190 domain-containing protein</fullName>
    </submittedName>
</protein>
<feature type="region of interest" description="Disordered" evidence="1">
    <location>
        <begin position="1"/>
        <end position="36"/>
    </location>
</feature>
<sequence length="164" mass="16816">MSYPDPAGGWRDPTAGPPPQPYPGPPPGYPTGPPAAAYPPGYPPGYGHQPGYGYPPAGYGYPPPGYGYVPPPKTNAMAVTSMSLSLAGAVLLVCLSFCFIFLSVIVLPIAIVGAILGHVGLKQCRERGEGGRGMALTGVIVGWIGAGLSVLLLLAAILFFTTSF</sequence>
<keyword evidence="2" id="KW-1133">Transmembrane helix</keyword>
<feature type="transmembrane region" description="Helical" evidence="2">
    <location>
        <begin position="89"/>
        <end position="121"/>
    </location>
</feature>
<reference evidence="4" key="1">
    <citation type="submission" date="2021-02" db="EMBL/GenBank/DDBJ databases">
        <title>Natrosporangium hydrolyticum gen. nov., sp. nov, a haloalkaliphilic actinobacterium from a soda solonchak soil.</title>
        <authorList>
            <person name="Sorokin D.Y."/>
            <person name="Khijniak T.V."/>
            <person name="Zakharycheva A.P."/>
            <person name="Boueva O.V."/>
            <person name="Ariskina E.V."/>
            <person name="Hahnke R.L."/>
            <person name="Bunk B."/>
            <person name="Sproer C."/>
            <person name="Schumann P."/>
            <person name="Evtushenko L.I."/>
            <person name="Kublanov I.V."/>
        </authorList>
    </citation>
    <scope>NUCLEOTIDE SEQUENCE</scope>
    <source>
        <strain evidence="4">DSM 106523</strain>
    </source>
</reference>
<name>A0A895Y9R3_9ACTN</name>
<dbReference type="InterPro" id="IPR025241">
    <property type="entry name" value="DUF4190"/>
</dbReference>
<keyword evidence="2" id="KW-0472">Membrane</keyword>
<dbReference type="KEGG" id="nhy:JQS43_21500"/>
<evidence type="ECO:0000313" key="4">
    <source>
        <dbReference type="EMBL" id="QSB14081.1"/>
    </source>
</evidence>
<proteinExistence type="predicted"/>
<dbReference type="Proteomes" id="UP000662857">
    <property type="component" value="Chromosome"/>
</dbReference>
<dbReference type="EMBL" id="CP070499">
    <property type="protein sequence ID" value="QSB14081.1"/>
    <property type="molecule type" value="Genomic_DNA"/>
</dbReference>
<feature type="transmembrane region" description="Helical" evidence="2">
    <location>
        <begin position="133"/>
        <end position="160"/>
    </location>
</feature>
<keyword evidence="5" id="KW-1185">Reference proteome</keyword>
<keyword evidence="2" id="KW-0812">Transmembrane</keyword>
<feature type="domain" description="DUF4190" evidence="3">
    <location>
        <begin position="90"/>
        <end position="152"/>
    </location>
</feature>
<organism evidence="4 5">
    <name type="scientific">Natronosporangium hydrolyticum</name>
    <dbReference type="NCBI Taxonomy" id="2811111"/>
    <lineage>
        <taxon>Bacteria</taxon>
        <taxon>Bacillati</taxon>
        <taxon>Actinomycetota</taxon>
        <taxon>Actinomycetes</taxon>
        <taxon>Micromonosporales</taxon>
        <taxon>Micromonosporaceae</taxon>
        <taxon>Natronosporangium</taxon>
    </lineage>
</organism>
<evidence type="ECO:0000259" key="3">
    <source>
        <dbReference type="Pfam" id="PF13828"/>
    </source>
</evidence>
<accession>A0A895Y9R3</accession>
<evidence type="ECO:0000313" key="5">
    <source>
        <dbReference type="Proteomes" id="UP000662857"/>
    </source>
</evidence>
<dbReference type="Pfam" id="PF13828">
    <property type="entry name" value="DUF4190"/>
    <property type="match status" value="1"/>
</dbReference>
<dbReference type="AlphaFoldDB" id="A0A895Y9R3"/>
<gene>
    <name evidence="4" type="ORF">JQS43_21500</name>
</gene>
<evidence type="ECO:0000256" key="2">
    <source>
        <dbReference type="SAM" id="Phobius"/>
    </source>
</evidence>
<feature type="compositionally biased region" description="Pro residues" evidence="1">
    <location>
        <begin position="15"/>
        <end position="36"/>
    </location>
</feature>
<evidence type="ECO:0000256" key="1">
    <source>
        <dbReference type="SAM" id="MobiDB-lite"/>
    </source>
</evidence>